<feature type="region of interest" description="Disordered" evidence="1">
    <location>
        <begin position="66"/>
        <end position="101"/>
    </location>
</feature>
<evidence type="ECO:0000256" key="1">
    <source>
        <dbReference type="SAM" id="MobiDB-lite"/>
    </source>
</evidence>
<gene>
    <name evidence="2" type="ORF">VITISV_038854</name>
</gene>
<sequence>MSIGIIRKLQENTAALYTERKTLRVSVIRRSGYVYPEKLKRPPLLSVCEISGSMLRKGDRLRVQGVGTPLSDDTECARLSRSTPSGFPKRTRGALPYPDSLNEKHTTLVNITPGR</sequence>
<accession>A5BQY1</accession>
<reference evidence="2" key="1">
    <citation type="journal article" date="2007" name="PLoS ONE">
        <title>The first genome sequence of an elite grapevine cultivar (Pinot noir Vitis vinifera L.): coping with a highly heterozygous genome.</title>
        <authorList>
            <person name="Velasco R."/>
            <person name="Zharkikh A."/>
            <person name="Troggio M."/>
            <person name="Cartwright D.A."/>
            <person name="Cestaro A."/>
            <person name="Pruss D."/>
            <person name="Pindo M."/>
            <person name="FitzGerald L.M."/>
            <person name="Vezzulli S."/>
            <person name="Reid J."/>
            <person name="Malacarne G."/>
            <person name="Iliev D."/>
            <person name="Coppola G."/>
            <person name="Wardell B."/>
            <person name="Micheletti D."/>
            <person name="Macalma T."/>
            <person name="Facci M."/>
            <person name="Mitchell J.T."/>
            <person name="Perazzolli M."/>
            <person name="Eldredge G."/>
            <person name="Gatto P."/>
            <person name="Oyzerski R."/>
            <person name="Moretto M."/>
            <person name="Gutin N."/>
            <person name="Stefanini M."/>
            <person name="Chen Y."/>
            <person name="Segala C."/>
            <person name="Davenport C."/>
            <person name="Dematte L."/>
            <person name="Mraz A."/>
            <person name="Battilana J."/>
            <person name="Stormo K."/>
            <person name="Costa F."/>
            <person name="Tao Q."/>
            <person name="Si-Ammour A."/>
            <person name="Harkins T."/>
            <person name="Lackey A."/>
            <person name="Perbost C."/>
            <person name="Taillon B."/>
            <person name="Stella A."/>
            <person name="Solovyev V."/>
            <person name="Fawcett J.A."/>
            <person name="Sterck L."/>
            <person name="Vandepoele K."/>
            <person name="Grando S.M."/>
            <person name="Toppo S."/>
            <person name="Moser C."/>
            <person name="Lanchbury J."/>
            <person name="Bogden R."/>
            <person name="Skolnick M."/>
            <person name="Sgaramella V."/>
            <person name="Bhatnagar S.K."/>
            <person name="Fontana P."/>
            <person name="Gutin A."/>
            <person name="Van de Peer Y."/>
            <person name="Salamini F."/>
            <person name="Viola R."/>
        </authorList>
    </citation>
    <scope>NUCLEOTIDE SEQUENCE</scope>
</reference>
<dbReference type="EMBL" id="AM467981">
    <property type="protein sequence ID" value="CAN74891.1"/>
    <property type="molecule type" value="Genomic_DNA"/>
</dbReference>
<dbReference type="AlphaFoldDB" id="A5BQY1"/>
<proteinExistence type="predicted"/>
<organism evidence="2">
    <name type="scientific">Vitis vinifera</name>
    <name type="common">Grape</name>
    <dbReference type="NCBI Taxonomy" id="29760"/>
    <lineage>
        <taxon>Eukaryota</taxon>
        <taxon>Viridiplantae</taxon>
        <taxon>Streptophyta</taxon>
        <taxon>Embryophyta</taxon>
        <taxon>Tracheophyta</taxon>
        <taxon>Spermatophyta</taxon>
        <taxon>Magnoliopsida</taxon>
        <taxon>eudicotyledons</taxon>
        <taxon>Gunneridae</taxon>
        <taxon>Pentapetalae</taxon>
        <taxon>rosids</taxon>
        <taxon>Vitales</taxon>
        <taxon>Vitaceae</taxon>
        <taxon>Viteae</taxon>
        <taxon>Vitis</taxon>
    </lineage>
</organism>
<protein>
    <submittedName>
        <fullName evidence="2">Uncharacterized protein</fullName>
    </submittedName>
</protein>
<name>A5BQY1_VITVI</name>
<evidence type="ECO:0000313" key="2">
    <source>
        <dbReference type="EMBL" id="CAN74891.1"/>
    </source>
</evidence>